<reference evidence="3 4" key="1">
    <citation type="submission" date="2019-04" db="EMBL/GenBank/DDBJ databases">
        <title>Friends and foes A comparative genomics studyof 23 Aspergillus species from section Flavi.</title>
        <authorList>
            <consortium name="DOE Joint Genome Institute"/>
            <person name="Kjaerbolling I."/>
            <person name="Vesth T."/>
            <person name="Frisvad J.C."/>
            <person name="Nybo J.L."/>
            <person name="Theobald S."/>
            <person name="Kildgaard S."/>
            <person name="Isbrandt T."/>
            <person name="Kuo A."/>
            <person name="Sato A."/>
            <person name="Lyhne E.K."/>
            <person name="Kogle M.E."/>
            <person name="Wiebenga A."/>
            <person name="Kun R.S."/>
            <person name="Lubbers R.J."/>
            <person name="Makela M.R."/>
            <person name="Barry K."/>
            <person name="Chovatia M."/>
            <person name="Clum A."/>
            <person name="Daum C."/>
            <person name="Haridas S."/>
            <person name="He G."/>
            <person name="LaButti K."/>
            <person name="Lipzen A."/>
            <person name="Mondo S."/>
            <person name="Riley R."/>
            <person name="Salamov A."/>
            <person name="Simmons B.A."/>
            <person name="Magnuson J.K."/>
            <person name="Henrissat B."/>
            <person name="Mortensen U.H."/>
            <person name="Larsen T.O."/>
            <person name="Devries R.P."/>
            <person name="Grigoriev I.V."/>
            <person name="Machida M."/>
            <person name="Baker S.E."/>
            <person name="Andersen M.R."/>
        </authorList>
    </citation>
    <scope>NUCLEOTIDE SEQUENCE [LARGE SCALE GENOMIC DNA]</scope>
    <source>
        <strain evidence="3 4">IBT 29228</strain>
    </source>
</reference>
<dbReference type="AlphaFoldDB" id="A0A5N7AQR0"/>
<gene>
    <name evidence="3" type="ORF">BDV26DRAFT_286157</name>
</gene>
<dbReference type="OrthoDB" id="4509490at2759"/>
<dbReference type="PROSITE" id="PS00028">
    <property type="entry name" value="ZINC_FINGER_C2H2_1"/>
    <property type="match status" value="1"/>
</dbReference>
<dbReference type="Gene3D" id="2.60.120.650">
    <property type="entry name" value="Cupin"/>
    <property type="match status" value="1"/>
</dbReference>
<organism evidence="3 4">
    <name type="scientific">Aspergillus bertholletiae</name>
    <dbReference type="NCBI Taxonomy" id="1226010"/>
    <lineage>
        <taxon>Eukaryota</taxon>
        <taxon>Fungi</taxon>
        <taxon>Dikarya</taxon>
        <taxon>Ascomycota</taxon>
        <taxon>Pezizomycotina</taxon>
        <taxon>Eurotiomycetes</taxon>
        <taxon>Eurotiomycetidae</taxon>
        <taxon>Eurotiales</taxon>
        <taxon>Aspergillaceae</taxon>
        <taxon>Aspergillus</taxon>
        <taxon>Aspergillus subgen. Circumdati</taxon>
    </lineage>
</organism>
<dbReference type="PROSITE" id="PS50157">
    <property type="entry name" value="ZINC_FINGER_C2H2_2"/>
    <property type="match status" value="1"/>
</dbReference>
<name>A0A5N7AQR0_9EURO</name>
<proteinExistence type="predicted"/>
<evidence type="ECO:0000256" key="1">
    <source>
        <dbReference type="PROSITE-ProRule" id="PRU00042"/>
    </source>
</evidence>
<keyword evidence="4" id="KW-1185">Reference proteome</keyword>
<keyword evidence="1" id="KW-0862">Zinc</keyword>
<dbReference type="GO" id="GO:0008270">
    <property type="term" value="F:zinc ion binding"/>
    <property type="evidence" value="ECO:0007669"/>
    <property type="project" value="UniProtKB-KW"/>
</dbReference>
<protein>
    <recommendedName>
        <fullName evidence="2">C2H2-type domain-containing protein</fullName>
    </recommendedName>
</protein>
<evidence type="ECO:0000313" key="4">
    <source>
        <dbReference type="Proteomes" id="UP000326198"/>
    </source>
</evidence>
<sequence>MAHQQQILRSCECPEHYYIYDDWPSRDVKIRVAPCMKQCMYCPASFRNASRLRLHLRSSVHEDRNIEIKKERAGVSRFKNSHPTPSDNINTILEDIKRLFDISCNGSDLCDLAKISSNVQAIWNSSTVSVPVLLPSSKCWVSHAPLQDELIEDTVQAIAGYSPSMSGSESTFRVNFQGEVDSSVKPSLAIAQLVKPRSDKATVYLTGLRLPTVDKLGFRCPDDLCTVVEPMEESNQQVNLTPRFSFVDLHIDYGADGISTPIGDCQKVWFMYPPTKKNLAAIANLEGQRHKLSRLSDTLEAGIVVQTTSDHALYIPAGCLHATFTLKGGYLIASDFTTSQSIKAIGAYIASGLASMLSPEAREDCYSLFKHCLHICLMHRQLIPAVEACISAASELAIWAASNQKWRADFQRLWKENMQLQQQVIADKLFECPCKQQNGDVAFLDHFFSDHLAFLNYTSEQRSRKRRRV</sequence>
<keyword evidence="1" id="KW-0479">Metal-binding</keyword>
<evidence type="ECO:0000313" key="3">
    <source>
        <dbReference type="EMBL" id="KAE8372197.1"/>
    </source>
</evidence>
<keyword evidence="1" id="KW-0863">Zinc-finger</keyword>
<accession>A0A5N7AQR0</accession>
<feature type="domain" description="C2H2-type" evidence="2">
    <location>
        <begin position="37"/>
        <end position="66"/>
    </location>
</feature>
<dbReference type="Proteomes" id="UP000326198">
    <property type="component" value="Unassembled WGS sequence"/>
</dbReference>
<evidence type="ECO:0000259" key="2">
    <source>
        <dbReference type="PROSITE" id="PS50157"/>
    </source>
</evidence>
<dbReference type="EMBL" id="ML736371">
    <property type="protein sequence ID" value="KAE8372197.1"/>
    <property type="molecule type" value="Genomic_DNA"/>
</dbReference>
<dbReference type="SUPFAM" id="SSF51197">
    <property type="entry name" value="Clavaminate synthase-like"/>
    <property type="match status" value="1"/>
</dbReference>
<dbReference type="InterPro" id="IPR013087">
    <property type="entry name" value="Znf_C2H2_type"/>
</dbReference>